<sequence>MIYTGLLIRNTLREQGHTVTWFAAQLCCTRSNAYKIFRKNNIDIELLWRISLVLGHNFFGELSGIYEDNPMLLDEE</sequence>
<accession>A0A9D1ZK05</accession>
<gene>
    <name evidence="1" type="ORF">H9824_10980</name>
</gene>
<dbReference type="AlphaFoldDB" id="A0A9D1ZK05"/>
<dbReference type="InterPro" id="IPR010982">
    <property type="entry name" value="Lambda_DNA-bd_dom_sf"/>
</dbReference>
<comment type="caution">
    <text evidence="1">The sequence shown here is derived from an EMBL/GenBank/DDBJ whole genome shotgun (WGS) entry which is preliminary data.</text>
</comment>
<evidence type="ECO:0000313" key="2">
    <source>
        <dbReference type="Proteomes" id="UP000886851"/>
    </source>
</evidence>
<dbReference type="GO" id="GO:0003677">
    <property type="term" value="F:DNA binding"/>
    <property type="evidence" value="ECO:0007669"/>
    <property type="project" value="InterPro"/>
</dbReference>
<dbReference type="Proteomes" id="UP000886851">
    <property type="component" value="Unassembled WGS sequence"/>
</dbReference>
<evidence type="ECO:0000313" key="1">
    <source>
        <dbReference type="EMBL" id="HIY89208.1"/>
    </source>
</evidence>
<dbReference type="EMBL" id="DXCV01000072">
    <property type="protein sequence ID" value="HIY89208.1"/>
    <property type="molecule type" value="Genomic_DNA"/>
</dbReference>
<name>A0A9D1ZK05_9BACE</name>
<proteinExistence type="predicted"/>
<reference evidence="1" key="2">
    <citation type="submission" date="2021-04" db="EMBL/GenBank/DDBJ databases">
        <authorList>
            <person name="Gilroy R."/>
        </authorList>
    </citation>
    <scope>NUCLEOTIDE SEQUENCE</scope>
    <source>
        <strain evidence="1">Gambia2-208</strain>
    </source>
</reference>
<evidence type="ECO:0008006" key="3">
    <source>
        <dbReference type="Google" id="ProtNLM"/>
    </source>
</evidence>
<dbReference type="SUPFAM" id="SSF47413">
    <property type="entry name" value="lambda repressor-like DNA-binding domains"/>
    <property type="match status" value="1"/>
</dbReference>
<protein>
    <recommendedName>
        <fullName evidence="3">XRE family transcriptional regulator</fullName>
    </recommendedName>
</protein>
<organism evidence="1 2">
    <name type="scientific">Candidatus Bacteroides pullicola</name>
    <dbReference type="NCBI Taxonomy" id="2838475"/>
    <lineage>
        <taxon>Bacteria</taxon>
        <taxon>Pseudomonadati</taxon>
        <taxon>Bacteroidota</taxon>
        <taxon>Bacteroidia</taxon>
        <taxon>Bacteroidales</taxon>
        <taxon>Bacteroidaceae</taxon>
        <taxon>Bacteroides</taxon>
    </lineage>
</organism>
<reference evidence="1" key="1">
    <citation type="journal article" date="2021" name="PeerJ">
        <title>Extensive microbial diversity within the chicken gut microbiome revealed by metagenomics and culture.</title>
        <authorList>
            <person name="Gilroy R."/>
            <person name="Ravi A."/>
            <person name="Getino M."/>
            <person name="Pursley I."/>
            <person name="Horton D.L."/>
            <person name="Alikhan N.F."/>
            <person name="Baker D."/>
            <person name="Gharbi K."/>
            <person name="Hall N."/>
            <person name="Watson M."/>
            <person name="Adriaenssens E.M."/>
            <person name="Foster-Nyarko E."/>
            <person name="Jarju S."/>
            <person name="Secka A."/>
            <person name="Antonio M."/>
            <person name="Oren A."/>
            <person name="Chaudhuri R.R."/>
            <person name="La Ragione R."/>
            <person name="Hildebrand F."/>
            <person name="Pallen M.J."/>
        </authorList>
    </citation>
    <scope>NUCLEOTIDE SEQUENCE</scope>
    <source>
        <strain evidence="1">Gambia2-208</strain>
    </source>
</reference>